<reference evidence="23" key="1">
    <citation type="submission" date="2016-10" db="EMBL/GenBank/DDBJ databases">
        <authorList>
            <person name="de Groot N.N."/>
        </authorList>
    </citation>
    <scope>NUCLEOTIDE SEQUENCE</scope>
</reference>
<dbReference type="EC" id="4.2.1.136" evidence="7"/>
<evidence type="ECO:0000256" key="6">
    <source>
        <dbReference type="ARBA" id="ARBA00012228"/>
    </source>
</evidence>
<dbReference type="SUPFAM" id="SSF53613">
    <property type="entry name" value="Ribokinase-like"/>
    <property type="match status" value="1"/>
</dbReference>
<dbReference type="Pfam" id="PF01256">
    <property type="entry name" value="Carb_kinase"/>
    <property type="match status" value="1"/>
</dbReference>
<dbReference type="NCBIfam" id="TIGR00196">
    <property type="entry name" value="yjeF_cterm"/>
    <property type="match status" value="1"/>
</dbReference>
<dbReference type="PROSITE" id="PS51383">
    <property type="entry name" value="YJEF_C_3"/>
    <property type="match status" value="1"/>
</dbReference>
<dbReference type="Pfam" id="PF03853">
    <property type="entry name" value="YjeF_N"/>
    <property type="match status" value="1"/>
</dbReference>
<dbReference type="EC" id="5.1.99.6" evidence="6"/>
<comment type="function">
    <text evidence="17">Bifunctional enzyme that catalyzes the epimerization of the S- and R-forms of NAD(P)HX and the dehydration of the S-form of NAD(P)HX at the expense of ADP, which is converted to AMP. This allows the repair of both epimers of NAD(P)HX, a damaged form of NAD(P)H that is a result of enzymatic or heat-dependent hydration.</text>
</comment>
<evidence type="ECO:0000256" key="7">
    <source>
        <dbReference type="ARBA" id="ARBA00013129"/>
    </source>
</evidence>
<dbReference type="GO" id="GO:0005524">
    <property type="term" value="F:ATP binding"/>
    <property type="evidence" value="ECO:0007669"/>
    <property type="project" value="UniProtKB-KW"/>
</dbReference>
<dbReference type="EMBL" id="FPHE01000014">
    <property type="protein sequence ID" value="SFV51073.1"/>
    <property type="molecule type" value="Genomic_DNA"/>
</dbReference>
<keyword evidence="12" id="KW-0630">Potassium</keyword>
<protein>
    <recommendedName>
        <fullName evidence="18">Nicotinamide nucleotide repair protein</fullName>
        <ecNumber evidence="7">4.2.1.136</ecNumber>
        <ecNumber evidence="6">5.1.99.6</ecNumber>
    </recommendedName>
</protein>
<dbReference type="InterPro" id="IPR030677">
    <property type="entry name" value="Nnr"/>
</dbReference>
<evidence type="ECO:0000256" key="12">
    <source>
        <dbReference type="ARBA" id="ARBA00022958"/>
    </source>
</evidence>
<comment type="catalytic activity">
    <reaction evidence="1">
        <text>(6R)-NADHX = (6S)-NADHX</text>
        <dbReference type="Rhea" id="RHEA:32215"/>
        <dbReference type="ChEBI" id="CHEBI:64074"/>
        <dbReference type="ChEBI" id="CHEBI:64075"/>
        <dbReference type="EC" id="5.1.99.6"/>
    </reaction>
</comment>
<sequence>MQPLYKSCYPLDQRCYEEYALTEDILMEHASMGMANYIQANFKEQSSVLIVCGVGNNGADGIVLARLLQDYYRVKLYIPFGVKSVMAEIQLERVATLDIEFVDEIEEADIIVDAIFGAGLSRMLDDKTRKLIVELQALKGFKIACDIPTGIDIDGNPLPMALFVDVTITMGALKEALYSDMAKDFVGEIICVDLGVHHDKYTEGFDTDIHLLDESDIKLPTRNWSKSTHKGSFGHLAVIAGEKEGAGILTASTSLRFGVGLVTMIGELNTPLPLAIMQDTNLPYNTTAIAFGMGYGNDFQDTIIDNILDSDIPIVLDADIFHSEIILEFLEQNDREIVLTPHPKEFVALWNMTVETPINIALLQANRFDKVREFCEFFPNITLLLKGANMIIAQDNKLYVNPHGSSKLSKGGSGDVLSGLIGGLLAQGKSALNSTIHGSLALTAGAKAYKGSSYGMLPTDLIEEVGKLEENSRTI</sequence>
<comment type="similarity">
    <text evidence="4">In the N-terminal section; belongs to the NnrE/AIBP family.</text>
</comment>
<dbReference type="GO" id="GO:0110051">
    <property type="term" value="P:metabolite repair"/>
    <property type="evidence" value="ECO:0007669"/>
    <property type="project" value="TreeGrafter"/>
</dbReference>
<evidence type="ECO:0000256" key="1">
    <source>
        <dbReference type="ARBA" id="ARBA00000013"/>
    </source>
</evidence>
<dbReference type="CDD" id="cd01171">
    <property type="entry name" value="YXKO-related"/>
    <property type="match status" value="1"/>
</dbReference>
<dbReference type="InterPro" id="IPR029056">
    <property type="entry name" value="Ribokinase-like"/>
</dbReference>
<evidence type="ECO:0000256" key="2">
    <source>
        <dbReference type="ARBA" id="ARBA00000909"/>
    </source>
</evidence>
<dbReference type="NCBIfam" id="TIGR00197">
    <property type="entry name" value="yjeF_nterm"/>
    <property type="match status" value="1"/>
</dbReference>
<keyword evidence="9" id="KW-0547">Nucleotide-binding</keyword>
<dbReference type="GO" id="GO:0052856">
    <property type="term" value="F:NAD(P)HX epimerase activity"/>
    <property type="evidence" value="ECO:0007669"/>
    <property type="project" value="UniProtKB-EC"/>
</dbReference>
<keyword evidence="15" id="KW-0456">Lyase</keyword>
<comment type="catalytic activity">
    <reaction evidence="19">
        <text>(6S)-NADHX + ADP = AMP + phosphate + NADH + H(+)</text>
        <dbReference type="Rhea" id="RHEA:32223"/>
        <dbReference type="ChEBI" id="CHEBI:15378"/>
        <dbReference type="ChEBI" id="CHEBI:43474"/>
        <dbReference type="ChEBI" id="CHEBI:57945"/>
        <dbReference type="ChEBI" id="CHEBI:64074"/>
        <dbReference type="ChEBI" id="CHEBI:456215"/>
        <dbReference type="ChEBI" id="CHEBI:456216"/>
        <dbReference type="EC" id="4.2.1.136"/>
    </reaction>
</comment>
<evidence type="ECO:0000259" key="22">
    <source>
        <dbReference type="PROSITE" id="PS51385"/>
    </source>
</evidence>
<dbReference type="Gene3D" id="3.40.50.10260">
    <property type="entry name" value="YjeF N-terminal domain"/>
    <property type="match status" value="1"/>
</dbReference>
<comment type="catalytic activity">
    <reaction evidence="2">
        <text>(6R)-NADPHX = (6S)-NADPHX</text>
        <dbReference type="Rhea" id="RHEA:32227"/>
        <dbReference type="ChEBI" id="CHEBI:64076"/>
        <dbReference type="ChEBI" id="CHEBI:64077"/>
        <dbReference type="EC" id="5.1.99.6"/>
    </reaction>
</comment>
<dbReference type="PIRSF" id="PIRSF017184">
    <property type="entry name" value="Nnr"/>
    <property type="match status" value="1"/>
</dbReference>
<keyword evidence="14" id="KW-0413">Isomerase</keyword>
<evidence type="ECO:0000256" key="9">
    <source>
        <dbReference type="ARBA" id="ARBA00022741"/>
    </source>
</evidence>
<dbReference type="PANTHER" id="PTHR12592">
    <property type="entry name" value="ATP-DEPENDENT (S)-NAD(P)H-HYDRATE DEHYDRATASE FAMILY MEMBER"/>
    <property type="match status" value="1"/>
</dbReference>
<dbReference type="Gene3D" id="3.40.1190.20">
    <property type="match status" value="1"/>
</dbReference>
<gene>
    <name evidence="23" type="ORF">MNB_SV-12-1129</name>
</gene>
<dbReference type="InterPro" id="IPR036652">
    <property type="entry name" value="YjeF_N_dom_sf"/>
</dbReference>
<evidence type="ECO:0000256" key="16">
    <source>
        <dbReference type="ARBA" id="ARBA00023268"/>
    </source>
</evidence>
<feature type="domain" description="YjeF C-terminal" evidence="21">
    <location>
        <begin position="213"/>
        <end position="472"/>
    </location>
</feature>
<dbReference type="InterPro" id="IPR017953">
    <property type="entry name" value="Carbohydrate_kinase_pred_CS"/>
</dbReference>
<dbReference type="GO" id="GO:0046872">
    <property type="term" value="F:metal ion binding"/>
    <property type="evidence" value="ECO:0007669"/>
    <property type="project" value="UniProtKB-KW"/>
</dbReference>
<evidence type="ECO:0000256" key="13">
    <source>
        <dbReference type="ARBA" id="ARBA00023027"/>
    </source>
</evidence>
<name>A0A1W1BC62_9ZZZZ</name>
<evidence type="ECO:0000259" key="21">
    <source>
        <dbReference type="PROSITE" id="PS51383"/>
    </source>
</evidence>
<keyword evidence="16" id="KW-0511">Multifunctional enzyme</keyword>
<comment type="catalytic activity">
    <reaction evidence="20">
        <text>(6S)-NADPHX + ADP = AMP + phosphate + NADPH + H(+)</text>
        <dbReference type="Rhea" id="RHEA:32235"/>
        <dbReference type="ChEBI" id="CHEBI:15378"/>
        <dbReference type="ChEBI" id="CHEBI:43474"/>
        <dbReference type="ChEBI" id="CHEBI:57783"/>
        <dbReference type="ChEBI" id="CHEBI:64076"/>
        <dbReference type="ChEBI" id="CHEBI:456215"/>
        <dbReference type="ChEBI" id="CHEBI:456216"/>
        <dbReference type="EC" id="4.2.1.136"/>
    </reaction>
</comment>
<keyword evidence="10" id="KW-0067">ATP-binding</keyword>
<dbReference type="HAMAP" id="MF_01965">
    <property type="entry name" value="NADHX_dehydratase"/>
    <property type="match status" value="1"/>
</dbReference>
<dbReference type="SUPFAM" id="SSF64153">
    <property type="entry name" value="YjeF N-terminal domain-like"/>
    <property type="match status" value="1"/>
</dbReference>
<accession>A0A1W1BC62</accession>
<proteinExistence type="inferred from homology"/>
<comment type="similarity">
    <text evidence="5">In the C-terminal section; belongs to the NnrD/CARKD family.</text>
</comment>
<evidence type="ECO:0000256" key="8">
    <source>
        <dbReference type="ARBA" id="ARBA00022723"/>
    </source>
</evidence>
<dbReference type="GO" id="GO:0052855">
    <property type="term" value="F:ADP-dependent NAD(P)H-hydrate dehydratase activity"/>
    <property type="evidence" value="ECO:0007669"/>
    <property type="project" value="UniProtKB-EC"/>
</dbReference>
<keyword evidence="13" id="KW-0520">NAD</keyword>
<organism evidence="23">
    <name type="scientific">hydrothermal vent metagenome</name>
    <dbReference type="NCBI Taxonomy" id="652676"/>
    <lineage>
        <taxon>unclassified sequences</taxon>
        <taxon>metagenomes</taxon>
        <taxon>ecological metagenomes</taxon>
    </lineage>
</organism>
<keyword evidence="8" id="KW-0479">Metal-binding</keyword>
<evidence type="ECO:0000256" key="17">
    <source>
        <dbReference type="ARBA" id="ARBA00025153"/>
    </source>
</evidence>
<evidence type="ECO:0000313" key="23">
    <source>
        <dbReference type="EMBL" id="SFV51073.1"/>
    </source>
</evidence>
<dbReference type="InterPro" id="IPR004443">
    <property type="entry name" value="YjeF_N_dom"/>
</dbReference>
<dbReference type="InterPro" id="IPR000631">
    <property type="entry name" value="CARKD"/>
</dbReference>
<dbReference type="HAMAP" id="MF_01966">
    <property type="entry name" value="NADHX_epimerase"/>
    <property type="match status" value="1"/>
</dbReference>
<dbReference type="PROSITE" id="PS51385">
    <property type="entry name" value="YJEF_N"/>
    <property type="match status" value="1"/>
</dbReference>
<evidence type="ECO:0000256" key="15">
    <source>
        <dbReference type="ARBA" id="ARBA00023239"/>
    </source>
</evidence>
<feature type="domain" description="YjeF N-terminal" evidence="22">
    <location>
        <begin position="8"/>
        <end position="202"/>
    </location>
</feature>
<evidence type="ECO:0000256" key="5">
    <source>
        <dbReference type="ARBA" id="ARBA00009524"/>
    </source>
</evidence>
<evidence type="ECO:0000256" key="10">
    <source>
        <dbReference type="ARBA" id="ARBA00022840"/>
    </source>
</evidence>
<evidence type="ECO:0000256" key="11">
    <source>
        <dbReference type="ARBA" id="ARBA00022857"/>
    </source>
</evidence>
<evidence type="ECO:0000256" key="19">
    <source>
        <dbReference type="ARBA" id="ARBA00048238"/>
    </source>
</evidence>
<keyword evidence="11" id="KW-0521">NADP</keyword>
<comment type="cofactor">
    <cofactor evidence="3">
        <name>K(+)</name>
        <dbReference type="ChEBI" id="CHEBI:29103"/>
    </cofactor>
</comment>
<evidence type="ECO:0000256" key="20">
    <source>
        <dbReference type="ARBA" id="ARBA00049209"/>
    </source>
</evidence>
<evidence type="ECO:0000256" key="3">
    <source>
        <dbReference type="ARBA" id="ARBA00001958"/>
    </source>
</evidence>
<evidence type="ECO:0000256" key="4">
    <source>
        <dbReference type="ARBA" id="ARBA00006001"/>
    </source>
</evidence>
<dbReference type="PROSITE" id="PS01050">
    <property type="entry name" value="YJEF_C_2"/>
    <property type="match status" value="1"/>
</dbReference>
<dbReference type="PANTHER" id="PTHR12592:SF0">
    <property type="entry name" value="ATP-DEPENDENT (S)-NAD(P)H-HYDRATE DEHYDRATASE"/>
    <property type="match status" value="1"/>
</dbReference>
<evidence type="ECO:0000256" key="14">
    <source>
        <dbReference type="ARBA" id="ARBA00023235"/>
    </source>
</evidence>
<dbReference type="AlphaFoldDB" id="A0A1W1BC62"/>
<evidence type="ECO:0000256" key="18">
    <source>
        <dbReference type="ARBA" id="ARBA00032624"/>
    </source>
</evidence>